<evidence type="ECO:0000313" key="3">
    <source>
        <dbReference type="EMBL" id="KAH7532826.1"/>
    </source>
</evidence>
<sequence>MEDNIPTGVTGVPELRLTADEDSAKQISQCFLESVGVEPLRQMCSSFLLNRFMIEPESGHDGLGPLRDHISFCESEIHGLPLQFMTRDNAIKIGSLFKQVLQCNSSSHTNIIGMKYMRLRVKVDVEKPIPTGFLQKFDQGGAWVQFCYERLVEFCYNCEIIGHGQATRKLSTSGNQATNGALYGPWLGKIFDSLSKDTNTDTKNGEGEVKLVVSDPDSDDQEPEQEEGTESTYDRVSDRVRLREGDERKSHAEPGQTITPTSKDHVHGKDVLGEERHLPTDKV</sequence>
<name>A0A978VIA7_ZIZJJ</name>
<feature type="compositionally biased region" description="Basic and acidic residues" evidence="1">
    <location>
        <begin position="232"/>
        <end position="252"/>
    </location>
</feature>
<organism evidence="3 4">
    <name type="scientific">Ziziphus jujuba var. spinosa</name>
    <dbReference type="NCBI Taxonomy" id="714518"/>
    <lineage>
        <taxon>Eukaryota</taxon>
        <taxon>Viridiplantae</taxon>
        <taxon>Streptophyta</taxon>
        <taxon>Embryophyta</taxon>
        <taxon>Tracheophyta</taxon>
        <taxon>Spermatophyta</taxon>
        <taxon>Magnoliopsida</taxon>
        <taxon>eudicotyledons</taxon>
        <taxon>Gunneridae</taxon>
        <taxon>Pentapetalae</taxon>
        <taxon>rosids</taxon>
        <taxon>fabids</taxon>
        <taxon>Rosales</taxon>
        <taxon>Rhamnaceae</taxon>
        <taxon>Paliureae</taxon>
        <taxon>Ziziphus</taxon>
    </lineage>
</organism>
<feature type="compositionally biased region" description="Basic and acidic residues" evidence="1">
    <location>
        <begin position="198"/>
        <end position="209"/>
    </location>
</feature>
<gene>
    <name evidence="3" type="ORF">FEM48_Zijuj04G0063600</name>
</gene>
<evidence type="ECO:0000313" key="4">
    <source>
        <dbReference type="Proteomes" id="UP000813462"/>
    </source>
</evidence>
<proteinExistence type="predicted"/>
<accession>A0A978VIA7</accession>
<dbReference type="AlphaFoldDB" id="A0A978VIA7"/>
<evidence type="ECO:0000259" key="2">
    <source>
        <dbReference type="Pfam" id="PF14392"/>
    </source>
</evidence>
<comment type="caution">
    <text evidence="3">The sequence shown here is derived from an EMBL/GenBank/DDBJ whole genome shotgun (WGS) entry which is preliminary data.</text>
</comment>
<dbReference type="EMBL" id="JAEACU010000004">
    <property type="protein sequence ID" value="KAH7532826.1"/>
    <property type="molecule type" value="Genomic_DNA"/>
</dbReference>
<dbReference type="InterPro" id="IPR025836">
    <property type="entry name" value="Zn_knuckle_CX2CX4HX4C"/>
</dbReference>
<reference evidence="3" key="1">
    <citation type="journal article" date="2021" name="Front. Plant Sci.">
        <title>Chromosome-Scale Genome Assembly for Chinese Sour Jujube and Insights Into Its Genome Evolution and Domestication Signature.</title>
        <authorList>
            <person name="Shen L.-Y."/>
            <person name="Luo H."/>
            <person name="Wang X.-L."/>
            <person name="Wang X.-M."/>
            <person name="Qiu X.-J."/>
            <person name="Liu H."/>
            <person name="Zhou S.-S."/>
            <person name="Jia K.-H."/>
            <person name="Nie S."/>
            <person name="Bao Y.-T."/>
            <person name="Zhang R.-G."/>
            <person name="Yun Q.-Z."/>
            <person name="Chai Y.-H."/>
            <person name="Lu J.-Y."/>
            <person name="Li Y."/>
            <person name="Zhao S.-W."/>
            <person name="Mao J.-F."/>
            <person name="Jia S.-G."/>
            <person name="Mao Y.-M."/>
        </authorList>
    </citation>
    <scope>NUCLEOTIDE SEQUENCE</scope>
    <source>
        <strain evidence="3">AT0</strain>
        <tissue evidence="3">Leaf</tissue>
    </source>
</reference>
<feature type="compositionally biased region" description="Acidic residues" evidence="1">
    <location>
        <begin position="216"/>
        <end position="229"/>
    </location>
</feature>
<dbReference type="PANTHER" id="PTHR31286">
    <property type="entry name" value="GLYCINE-RICH CELL WALL STRUCTURAL PROTEIN 1.8-LIKE"/>
    <property type="match status" value="1"/>
</dbReference>
<evidence type="ECO:0000256" key="1">
    <source>
        <dbReference type="SAM" id="MobiDB-lite"/>
    </source>
</evidence>
<feature type="compositionally biased region" description="Basic and acidic residues" evidence="1">
    <location>
        <begin position="262"/>
        <end position="283"/>
    </location>
</feature>
<protein>
    <recommendedName>
        <fullName evidence="2">Zinc knuckle CX2CX4HX4C domain-containing protein</fullName>
    </recommendedName>
</protein>
<dbReference type="Pfam" id="PF14392">
    <property type="entry name" value="zf-CCHC_4"/>
    <property type="match status" value="1"/>
</dbReference>
<dbReference type="InterPro" id="IPR040256">
    <property type="entry name" value="At4g02000-like"/>
</dbReference>
<feature type="region of interest" description="Disordered" evidence="1">
    <location>
        <begin position="198"/>
        <end position="283"/>
    </location>
</feature>
<feature type="domain" description="Zinc knuckle CX2CX4HX4C" evidence="2">
    <location>
        <begin position="136"/>
        <end position="165"/>
    </location>
</feature>
<dbReference type="PANTHER" id="PTHR31286:SF178">
    <property type="entry name" value="DUF4283 DOMAIN-CONTAINING PROTEIN"/>
    <property type="match status" value="1"/>
</dbReference>
<dbReference type="Proteomes" id="UP000813462">
    <property type="component" value="Unassembled WGS sequence"/>
</dbReference>